<dbReference type="SUPFAM" id="SSF50814">
    <property type="entry name" value="Lipocalins"/>
    <property type="match status" value="1"/>
</dbReference>
<name>A0A1I7SVX6_BURXY</name>
<evidence type="ECO:0000313" key="3">
    <source>
        <dbReference type="EMBL" id="CAD5215989.1"/>
    </source>
</evidence>
<dbReference type="WBParaSite" id="BXY_1720600.1">
    <property type="protein sequence ID" value="BXY_1720600.1"/>
    <property type="gene ID" value="BXY_1720600"/>
</dbReference>
<reference evidence="4" key="2">
    <citation type="submission" date="2020-08" db="EMBL/GenBank/DDBJ databases">
        <authorList>
            <person name="Kikuchi T."/>
        </authorList>
    </citation>
    <scope>NUCLEOTIDE SEQUENCE</scope>
    <source>
        <strain evidence="3">Ka4C1</strain>
    </source>
</reference>
<dbReference type="PANTHER" id="PTHR11955">
    <property type="entry name" value="FATTY ACID BINDING PROTEIN"/>
    <property type="match status" value="1"/>
</dbReference>
<evidence type="ECO:0000313" key="6">
    <source>
        <dbReference type="Proteomes" id="UP000659654"/>
    </source>
</evidence>
<dbReference type="InterPro" id="IPR000463">
    <property type="entry name" value="Fatty_acid-bd"/>
</dbReference>
<dbReference type="EMBL" id="CAJFCV020000002">
    <property type="protein sequence ID" value="CAG9098454.1"/>
    <property type="molecule type" value="Genomic_DNA"/>
</dbReference>
<organism evidence="5 7">
    <name type="scientific">Bursaphelenchus xylophilus</name>
    <name type="common">Pinewood nematode worm</name>
    <name type="synonym">Aphelenchoides xylophilus</name>
    <dbReference type="NCBI Taxonomy" id="6326"/>
    <lineage>
        <taxon>Eukaryota</taxon>
        <taxon>Metazoa</taxon>
        <taxon>Ecdysozoa</taxon>
        <taxon>Nematoda</taxon>
        <taxon>Chromadorea</taxon>
        <taxon>Rhabditida</taxon>
        <taxon>Tylenchina</taxon>
        <taxon>Tylenchomorpha</taxon>
        <taxon>Aphelenchoidea</taxon>
        <taxon>Aphelenchoididae</taxon>
        <taxon>Bursaphelenchus</taxon>
    </lineage>
</organism>
<dbReference type="Proteomes" id="UP000095284">
    <property type="component" value="Unplaced"/>
</dbReference>
<proteinExistence type="inferred from homology"/>
<dbReference type="Proteomes" id="UP000659654">
    <property type="component" value="Unassembled WGS sequence"/>
</dbReference>
<dbReference type="InterPro" id="IPR012674">
    <property type="entry name" value="Calycin"/>
</dbReference>
<keyword evidence="6" id="KW-1185">Reference proteome</keyword>
<dbReference type="eggNOG" id="KOG4015">
    <property type="taxonomic scope" value="Eukaryota"/>
</dbReference>
<dbReference type="InterPro" id="IPR031259">
    <property type="entry name" value="ILBP"/>
</dbReference>
<gene>
    <name evidence="3" type="ORF">BXYJ_LOCUS4305</name>
</gene>
<accession>A0A1I7SVX6</accession>
<sequence>MIELNEQQKRILGSWVLESGNGPEFDRYLQEIGIPAFARMIANSTFPKFYVTLEGEEWTVKMESSFKSDQWKFKLGQKFTQRTVDGREFWCVVELTEDGKIIETQSNAEGSTNVPSTITRWVDDEGKMHAQSKANDIQCERIFVRI</sequence>
<evidence type="ECO:0000313" key="4">
    <source>
        <dbReference type="EMBL" id="CAG9098454.1"/>
    </source>
</evidence>
<evidence type="ECO:0000313" key="7">
    <source>
        <dbReference type="WBParaSite" id="BXY_1720600.1"/>
    </source>
</evidence>
<dbReference type="GO" id="GO:0008289">
    <property type="term" value="F:lipid binding"/>
    <property type="evidence" value="ECO:0007669"/>
    <property type="project" value="UniProtKB-KW"/>
</dbReference>
<evidence type="ECO:0000313" key="5">
    <source>
        <dbReference type="Proteomes" id="UP000095284"/>
    </source>
</evidence>
<protein>
    <submittedName>
        <fullName evidence="3">(pine wood nematode) hypothetical protein</fullName>
    </submittedName>
</protein>
<evidence type="ECO:0000256" key="1">
    <source>
        <dbReference type="ARBA" id="ARBA00008390"/>
    </source>
</evidence>
<keyword evidence="2" id="KW-0446">Lipid-binding</keyword>
<dbReference type="PRINTS" id="PR00178">
    <property type="entry name" value="FATTYACIDBP"/>
</dbReference>
<evidence type="ECO:0000256" key="2">
    <source>
        <dbReference type="ARBA" id="ARBA00023121"/>
    </source>
</evidence>
<dbReference type="EMBL" id="CAJFDI010000002">
    <property type="protein sequence ID" value="CAD5215989.1"/>
    <property type="molecule type" value="Genomic_DNA"/>
</dbReference>
<comment type="similarity">
    <text evidence="1">Belongs to the calycin superfamily. Fatty-acid binding protein (FABP) family.</text>
</comment>
<dbReference type="OrthoDB" id="354351at2759"/>
<dbReference type="SMR" id="A0A1I7SVX6"/>
<dbReference type="Proteomes" id="UP000582659">
    <property type="component" value="Unassembled WGS sequence"/>
</dbReference>
<dbReference type="AlphaFoldDB" id="A0A1I7SVX6"/>
<dbReference type="CDD" id="cd00742">
    <property type="entry name" value="FABP"/>
    <property type="match status" value="1"/>
</dbReference>
<reference evidence="7" key="1">
    <citation type="submission" date="2016-11" db="UniProtKB">
        <authorList>
            <consortium name="WormBaseParasite"/>
        </authorList>
    </citation>
    <scope>IDENTIFICATION</scope>
</reference>
<dbReference type="Gene3D" id="2.40.128.20">
    <property type="match status" value="1"/>
</dbReference>